<accession>A0A0A9HIY0</accession>
<reference evidence="1" key="1">
    <citation type="submission" date="2014-09" db="EMBL/GenBank/DDBJ databases">
        <authorList>
            <person name="Magalhaes I.L.F."/>
            <person name="Oliveira U."/>
            <person name="Santos F.R."/>
            <person name="Vidigal T.H.D.A."/>
            <person name="Brescovit A.D."/>
            <person name="Santos A.J."/>
        </authorList>
    </citation>
    <scope>NUCLEOTIDE SEQUENCE</scope>
    <source>
        <tissue evidence="1">Shoot tissue taken approximately 20 cm above the soil surface</tissue>
    </source>
</reference>
<dbReference type="AlphaFoldDB" id="A0A0A9HIY0"/>
<evidence type="ECO:0000313" key="1">
    <source>
        <dbReference type="EMBL" id="JAE36692.1"/>
    </source>
</evidence>
<dbReference type="EMBL" id="GBRH01161204">
    <property type="protein sequence ID" value="JAE36692.1"/>
    <property type="molecule type" value="Transcribed_RNA"/>
</dbReference>
<sequence>MRNAKEATIRNLKKMLEIKNKSLVGTTTLNRVCLKF</sequence>
<organism evidence="1">
    <name type="scientific">Arundo donax</name>
    <name type="common">Giant reed</name>
    <name type="synonym">Donax arundinaceus</name>
    <dbReference type="NCBI Taxonomy" id="35708"/>
    <lineage>
        <taxon>Eukaryota</taxon>
        <taxon>Viridiplantae</taxon>
        <taxon>Streptophyta</taxon>
        <taxon>Embryophyta</taxon>
        <taxon>Tracheophyta</taxon>
        <taxon>Spermatophyta</taxon>
        <taxon>Magnoliopsida</taxon>
        <taxon>Liliopsida</taxon>
        <taxon>Poales</taxon>
        <taxon>Poaceae</taxon>
        <taxon>PACMAD clade</taxon>
        <taxon>Arundinoideae</taxon>
        <taxon>Arundineae</taxon>
        <taxon>Arundo</taxon>
    </lineage>
</organism>
<reference evidence="1" key="2">
    <citation type="journal article" date="2015" name="Data Brief">
        <title>Shoot transcriptome of the giant reed, Arundo donax.</title>
        <authorList>
            <person name="Barrero R.A."/>
            <person name="Guerrero F.D."/>
            <person name="Moolhuijzen P."/>
            <person name="Goolsby J.A."/>
            <person name="Tidwell J."/>
            <person name="Bellgard S.E."/>
            <person name="Bellgard M.I."/>
        </authorList>
    </citation>
    <scope>NUCLEOTIDE SEQUENCE</scope>
    <source>
        <tissue evidence="1">Shoot tissue taken approximately 20 cm above the soil surface</tissue>
    </source>
</reference>
<protein>
    <submittedName>
        <fullName evidence="1">Uncharacterized protein</fullName>
    </submittedName>
</protein>
<name>A0A0A9HIY0_ARUDO</name>
<proteinExistence type="predicted"/>